<evidence type="ECO:0000313" key="3">
    <source>
        <dbReference type="EMBL" id="MBT0995513.1"/>
    </source>
</evidence>
<dbReference type="Pfam" id="PF00578">
    <property type="entry name" value="AhpC-TSA"/>
    <property type="match status" value="1"/>
</dbReference>
<comment type="caution">
    <text evidence="3">The sequence shown here is derived from an EMBL/GenBank/DDBJ whole genome shotgun (WGS) entry which is preliminary data.</text>
</comment>
<dbReference type="PROSITE" id="PS51352">
    <property type="entry name" value="THIOREDOXIN_2"/>
    <property type="match status" value="1"/>
</dbReference>
<dbReference type="Gene3D" id="3.40.30.10">
    <property type="entry name" value="Glutaredoxin"/>
    <property type="match status" value="1"/>
</dbReference>
<keyword evidence="1" id="KW-0472">Membrane</keyword>
<dbReference type="PANTHER" id="PTHR42852:SF13">
    <property type="entry name" value="PROTEIN DIPZ"/>
    <property type="match status" value="1"/>
</dbReference>
<dbReference type="InterPro" id="IPR013766">
    <property type="entry name" value="Thioredoxin_domain"/>
</dbReference>
<dbReference type="InterPro" id="IPR000866">
    <property type="entry name" value="AhpC/TSA"/>
</dbReference>
<dbReference type="Proteomes" id="UP000722125">
    <property type="component" value="Unassembled WGS sequence"/>
</dbReference>
<keyword evidence="1" id="KW-0812">Transmembrane</keyword>
<evidence type="ECO:0000256" key="1">
    <source>
        <dbReference type="SAM" id="Phobius"/>
    </source>
</evidence>
<keyword evidence="4" id="KW-1185">Reference proteome</keyword>
<keyword evidence="1" id="KW-1133">Transmembrane helix</keyword>
<feature type="domain" description="Thioredoxin" evidence="2">
    <location>
        <begin position="118"/>
        <end position="278"/>
    </location>
</feature>
<accession>A0ABS5U290</accession>
<feature type="transmembrane region" description="Helical" evidence="1">
    <location>
        <begin position="12"/>
        <end position="32"/>
    </location>
</feature>
<dbReference type="PANTHER" id="PTHR42852">
    <property type="entry name" value="THIOL:DISULFIDE INTERCHANGE PROTEIN DSBE"/>
    <property type="match status" value="1"/>
</dbReference>
<dbReference type="RefSeq" id="WP_214352523.1">
    <property type="nucleotide sequence ID" value="NZ_JAHBOH010000002.1"/>
</dbReference>
<name>A0ABS5U290_9CELL</name>
<dbReference type="InterPro" id="IPR036249">
    <property type="entry name" value="Thioredoxin-like_sf"/>
</dbReference>
<organism evidence="3 4">
    <name type="scientific">Cellulomonas fulva</name>
    <dbReference type="NCBI Taxonomy" id="2835530"/>
    <lineage>
        <taxon>Bacteria</taxon>
        <taxon>Bacillati</taxon>
        <taxon>Actinomycetota</taxon>
        <taxon>Actinomycetes</taxon>
        <taxon>Micrococcales</taxon>
        <taxon>Cellulomonadaceae</taxon>
        <taxon>Cellulomonas</taxon>
    </lineage>
</organism>
<dbReference type="SUPFAM" id="SSF52833">
    <property type="entry name" value="Thioredoxin-like"/>
    <property type="match status" value="1"/>
</dbReference>
<protein>
    <submittedName>
        <fullName evidence="3">Redoxin domain-containing protein</fullName>
    </submittedName>
</protein>
<sequence>MNRLLRLVRRGYVEAIAVLALVVLVLAVVRAVAGSPGWLVAALPWLVAVGAVAGSKLRVPAHPERVDHALVAVGATSTLATALVARSPLPVLVAAAGVAALVGYQRWYSRQHVPAAVLEVGRPLPDFPLQRTDGSPTTSAELREGAHVIVFFRGSWCPFCVAQVRAIAEDYRELDRLGVRVALISPQRPEDTAELASRFDVPMAFYVDADGRAARRLDLVQAGGVPLAFSAGTDGDSVVPTVVITDDDGRVVWVHHAHDHRVRPEPSTFLEVIEREGIRATR</sequence>
<reference evidence="3 4" key="1">
    <citation type="submission" date="2021-05" db="EMBL/GenBank/DDBJ databases">
        <title>Description of Cellulomonas sp. DKR-3 sp. nov.</title>
        <authorList>
            <person name="Dahal R.H."/>
            <person name="Chaudhary D.K."/>
        </authorList>
    </citation>
    <scope>NUCLEOTIDE SEQUENCE [LARGE SCALE GENOMIC DNA]</scope>
    <source>
        <strain evidence="3 4">DKR-3</strain>
    </source>
</reference>
<proteinExistence type="predicted"/>
<gene>
    <name evidence="3" type="ORF">KIN34_14600</name>
</gene>
<evidence type="ECO:0000259" key="2">
    <source>
        <dbReference type="PROSITE" id="PS51352"/>
    </source>
</evidence>
<feature type="transmembrane region" description="Helical" evidence="1">
    <location>
        <begin position="91"/>
        <end position="108"/>
    </location>
</feature>
<dbReference type="EMBL" id="JAHBOH010000002">
    <property type="protein sequence ID" value="MBT0995513.1"/>
    <property type="molecule type" value="Genomic_DNA"/>
</dbReference>
<dbReference type="InterPro" id="IPR050553">
    <property type="entry name" value="Thioredoxin_ResA/DsbE_sf"/>
</dbReference>
<evidence type="ECO:0000313" key="4">
    <source>
        <dbReference type="Proteomes" id="UP000722125"/>
    </source>
</evidence>